<name>A0A6J6K4R0_9ZZZZ</name>
<sequence>MRTLVLNAGYEPLSVVSFRRALVLVMNGRAIIVESDQRNPVRSADGSWERPSVIVLTRYVKMPHNRHVPVSRRGVLRRDGHRCAYCDGSASTIDHVIPRSRGGRDEWENLVACCLKCNNMKGDRTPQEMGWRLLSSPKTPFGTAWLVRGIERPQPHWEEYLAQAA</sequence>
<dbReference type="Pfam" id="PF14279">
    <property type="entry name" value="HNH_5"/>
    <property type="match status" value="1"/>
</dbReference>
<dbReference type="Gene3D" id="1.10.30.50">
    <property type="match status" value="1"/>
</dbReference>
<dbReference type="InterPro" id="IPR003615">
    <property type="entry name" value="HNH_nuc"/>
</dbReference>
<evidence type="ECO:0000259" key="1">
    <source>
        <dbReference type="SMART" id="SM00507"/>
    </source>
</evidence>
<evidence type="ECO:0000313" key="3">
    <source>
        <dbReference type="EMBL" id="CAB4644680.1"/>
    </source>
</evidence>
<dbReference type="EMBL" id="CAEZVY010000082">
    <property type="protein sequence ID" value="CAB4644680.1"/>
    <property type="molecule type" value="Genomic_DNA"/>
</dbReference>
<dbReference type="AlphaFoldDB" id="A0A6J6K4R0"/>
<dbReference type="PANTHER" id="PTHR33877:SF2">
    <property type="entry name" value="OS07G0170200 PROTEIN"/>
    <property type="match status" value="1"/>
</dbReference>
<dbReference type="PANTHER" id="PTHR33877">
    <property type="entry name" value="SLL1193 PROTEIN"/>
    <property type="match status" value="1"/>
</dbReference>
<feature type="domain" description="HNH nuclease" evidence="1">
    <location>
        <begin position="70"/>
        <end position="119"/>
    </location>
</feature>
<dbReference type="EMBL" id="CAEZTM010000018">
    <property type="protein sequence ID" value="CAB4568235.1"/>
    <property type="molecule type" value="Genomic_DNA"/>
</dbReference>
<protein>
    <submittedName>
        <fullName evidence="3">Unannotated protein</fullName>
    </submittedName>
</protein>
<dbReference type="CDD" id="cd00085">
    <property type="entry name" value="HNHc"/>
    <property type="match status" value="1"/>
</dbReference>
<dbReference type="SMART" id="SM00507">
    <property type="entry name" value="HNHc"/>
    <property type="match status" value="1"/>
</dbReference>
<accession>A0A6J6K4R0</accession>
<dbReference type="InterPro" id="IPR052892">
    <property type="entry name" value="NA-targeting_endonuclease"/>
</dbReference>
<proteinExistence type="predicted"/>
<evidence type="ECO:0000313" key="2">
    <source>
        <dbReference type="EMBL" id="CAB4568235.1"/>
    </source>
</evidence>
<organism evidence="3">
    <name type="scientific">freshwater metagenome</name>
    <dbReference type="NCBI Taxonomy" id="449393"/>
    <lineage>
        <taxon>unclassified sequences</taxon>
        <taxon>metagenomes</taxon>
        <taxon>ecological metagenomes</taxon>
    </lineage>
</organism>
<gene>
    <name evidence="2" type="ORF">UFOPK1684_00546</name>
    <name evidence="3" type="ORF">UFOPK2158_00858</name>
</gene>
<reference evidence="3" key="1">
    <citation type="submission" date="2020-05" db="EMBL/GenBank/DDBJ databases">
        <authorList>
            <person name="Chiriac C."/>
            <person name="Salcher M."/>
            <person name="Ghai R."/>
            <person name="Kavagutti S V."/>
        </authorList>
    </citation>
    <scope>NUCLEOTIDE SEQUENCE</scope>
</reference>
<dbReference type="InterPro" id="IPR029471">
    <property type="entry name" value="HNH_5"/>
</dbReference>